<gene>
    <name evidence="2" type="ORF">BCR34DRAFT_610264</name>
</gene>
<evidence type="ECO:0000313" key="2">
    <source>
        <dbReference type="EMBL" id="ORY18596.1"/>
    </source>
</evidence>
<dbReference type="EMBL" id="MCFA01000006">
    <property type="protein sequence ID" value="ORY18596.1"/>
    <property type="molecule type" value="Genomic_DNA"/>
</dbReference>
<reference evidence="2 3" key="1">
    <citation type="submission" date="2016-07" db="EMBL/GenBank/DDBJ databases">
        <title>Pervasive Adenine N6-methylation of Active Genes in Fungi.</title>
        <authorList>
            <consortium name="DOE Joint Genome Institute"/>
            <person name="Mondo S.J."/>
            <person name="Dannebaum R.O."/>
            <person name="Kuo R.C."/>
            <person name="Labutti K."/>
            <person name="Haridas S."/>
            <person name="Kuo A."/>
            <person name="Salamov A."/>
            <person name="Ahrendt S.R."/>
            <person name="Lipzen A."/>
            <person name="Sullivan W."/>
            <person name="Andreopoulos W.B."/>
            <person name="Clum A."/>
            <person name="Lindquist E."/>
            <person name="Daum C."/>
            <person name="Ramamoorthy G.K."/>
            <person name="Gryganskyi A."/>
            <person name="Culley D."/>
            <person name="Magnuson J.K."/>
            <person name="James T.Y."/>
            <person name="O'Malley M.A."/>
            <person name="Stajich J.E."/>
            <person name="Spatafora J.W."/>
            <person name="Visel A."/>
            <person name="Grigoriev I.V."/>
        </authorList>
    </citation>
    <scope>NUCLEOTIDE SEQUENCE [LARGE SCALE GENOMIC DNA]</scope>
    <source>
        <strain evidence="2 3">CBS 115471</strain>
    </source>
</reference>
<dbReference type="Proteomes" id="UP000193144">
    <property type="component" value="Unassembled WGS sequence"/>
</dbReference>
<protein>
    <submittedName>
        <fullName evidence="2">Uncharacterized protein</fullName>
    </submittedName>
</protein>
<evidence type="ECO:0000313" key="3">
    <source>
        <dbReference type="Proteomes" id="UP000193144"/>
    </source>
</evidence>
<feature type="compositionally biased region" description="Basic and acidic residues" evidence="1">
    <location>
        <begin position="205"/>
        <end position="214"/>
    </location>
</feature>
<accession>A0A1Y2A7V7</accession>
<sequence>MAIFTPIENMYSRESSKATAMATLQSTEPTMTSAELLTAELKSLLQQLQAANDGRHSQRTCDLTEDISTAMIRLKLKSAVAEQARLTMTQVAATNPSGFHGNGPTNNLTNEVSIPYGRCAISEQPAHAAPHTSTERQAARAREEDFARGWNAGKSIGRMESFAKGVQYGRAEGLEMGRQLGDVGRVKNGRQGTFDAGKKVEEWLGRRHHEEKGGGNRKVRGSHGSGTIGPDSVIEMPEGGRRGSTLNPESAPFKFGVK</sequence>
<proteinExistence type="predicted"/>
<comment type="caution">
    <text evidence="2">The sequence shown here is derived from an EMBL/GenBank/DDBJ whole genome shotgun (WGS) entry which is preliminary data.</text>
</comment>
<evidence type="ECO:0000256" key="1">
    <source>
        <dbReference type="SAM" id="MobiDB-lite"/>
    </source>
</evidence>
<organism evidence="2 3">
    <name type="scientific">Clohesyomyces aquaticus</name>
    <dbReference type="NCBI Taxonomy" id="1231657"/>
    <lineage>
        <taxon>Eukaryota</taxon>
        <taxon>Fungi</taxon>
        <taxon>Dikarya</taxon>
        <taxon>Ascomycota</taxon>
        <taxon>Pezizomycotina</taxon>
        <taxon>Dothideomycetes</taxon>
        <taxon>Pleosporomycetidae</taxon>
        <taxon>Pleosporales</taxon>
        <taxon>Lindgomycetaceae</taxon>
        <taxon>Clohesyomyces</taxon>
    </lineage>
</organism>
<feature type="region of interest" description="Disordered" evidence="1">
    <location>
        <begin position="205"/>
        <end position="258"/>
    </location>
</feature>
<dbReference type="AlphaFoldDB" id="A0A1Y2A7V7"/>
<name>A0A1Y2A7V7_9PLEO</name>
<keyword evidence="3" id="KW-1185">Reference proteome</keyword>